<organism evidence="1 2">
    <name type="scientific">Pleurodeles waltl</name>
    <name type="common">Iberian ribbed newt</name>
    <dbReference type="NCBI Taxonomy" id="8319"/>
    <lineage>
        <taxon>Eukaryota</taxon>
        <taxon>Metazoa</taxon>
        <taxon>Chordata</taxon>
        <taxon>Craniata</taxon>
        <taxon>Vertebrata</taxon>
        <taxon>Euteleostomi</taxon>
        <taxon>Amphibia</taxon>
        <taxon>Batrachia</taxon>
        <taxon>Caudata</taxon>
        <taxon>Salamandroidea</taxon>
        <taxon>Salamandridae</taxon>
        <taxon>Pleurodelinae</taxon>
        <taxon>Pleurodeles</taxon>
    </lineage>
</organism>
<accession>A0AAV7VJ56</accession>
<name>A0AAV7VJ56_PLEWA</name>
<evidence type="ECO:0000313" key="1">
    <source>
        <dbReference type="EMBL" id="KAJ1200381.1"/>
    </source>
</evidence>
<dbReference type="Proteomes" id="UP001066276">
    <property type="component" value="Chromosome 2_1"/>
</dbReference>
<sequence length="146" mass="16580">MLMANRPKALNRLCRFFGHTRPTERCVEQRNISVWSDSVSSRLFFLLLGASAALRTLQIGDKGGFGPFVRLPGFAGFISSLRRFRLVFVCAAWRRVTLFLMRGVGVLWWLLERPRFGTAWMSCGGCRGNLFVFVFLPEALRSLSSL</sequence>
<reference evidence="1" key="1">
    <citation type="journal article" date="2022" name="bioRxiv">
        <title>Sequencing and chromosome-scale assembly of the giantPleurodeles waltlgenome.</title>
        <authorList>
            <person name="Brown T."/>
            <person name="Elewa A."/>
            <person name="Iarovenko S."/>
            <person name="Subramanian E."/>
            <person name="Araus A.J."/>
            <person name="Petzold A."/>
            <person name="Susuki M."/>
            <person name="Suzuki K.-i.T."/>
            <person name="Hayashi T."/>
            <person name="Toyoda A."/>
            <person name="Oliveira C."/>
            <person name="Osipova E."/>
            <person name="Leigh N.D."/>
            <person name="Simon A."/>
            <person name="Yun M.H."/>
        </authorList>
    </citation>
    <scope>NUCLEOTIDE SEQUENCE</scope>
    <source>
        <strain evidence="1">20211129_DDA</strain>
        <tissue evidence="1">Liver</tissue>
    </source>
</reference>
<gene>
    <name evidence="1" type="ORF">NDU88_004205</name>
</gene>
<proteinExistence type="predicted"/>
<keyword evidence="2" id="KW-1185">Reference proteome</keyword>
<dbReference type="EMBL" id="JANPWB010000003">
    <property type="protein sequence ID" value="KAJ1200381.1"/>
    <property type="molecule type" value="Genomic_DNA"/>
</dbReference>
<protein>
    <submittedName>
        <fullName evidence="1">Uncharacterized protein</fullName>
    </submittedName>
</protein>
<comment type="caution">
    <text evidence="1">The sequence shown here is derived from an EMBL/GenBank/DDBJ whole genome shotgun (WGS) entry which is preliminary data.</text>
</comment>
<dbReference type="AlphaFoldDB" id="A0AAV7VJ56"/>
<evidence type="ECO:0000313" key="2">
    <source>
        <dbReference type="Proteomes" id="UP001066276"/>
    </source>
</evidence>